<reference evidence="1 2" key="1">
    <citation type="journal article" date="2020" name="Cell">
        <title>Large-Scale Comparative Analyses of Tick Genomes Elucidate Their Genetic Diversity and Vector Capacities.</title>
        <authorList>
            <consortium name="Tick Genome and Microbiome Consortium (TIGMIC)"/>
            <person name="Jia N."/>
            <person name="Wang J."/>
            <person name="Shi W."/>
            <person name="Du L."/>
            <person name="Sun Y."/>
            <person name="Zhan W."/>
            <person name="Jiang J.F."/>
            <person name="Wang Q."/>
            <person name="Zhang B."/>
            <person name="Ji P."/>
            <person name="Bell-Sakyi L."/>
            <person name="Cui X.M."/>
            <person name="Yuan T.T."/>
            <person name="Jiang B.G."/>
            <person name="Yang W.F."/>
            <person name="Lam T.T."/>
            <person name="Chang Q.C."/>
            <person name="Ding S.J."/>
            <person name="Wang X.J."/>
            <person name="Zhu J.G."/>
            <person name="Ruan X.D."/>
            <person name="Zhao L."/>
            <person name="Wei J.T."/>
            <person name="Ye R.Z."/>
            <person name="Que T.C."/>
            <person name="Du C.H."/>
            <person name="Zhou Y.H."/>
            <person name="Cheng J.X."/>
            <person name="Dai P.F."/>
            <person name="Guo W.B."/>
            <person name="Han X.H."/>
            <person name="Huang E.J."/>
            <person name="Li L.F."/>
            <person name="Wei W."/>
            <person name="Gao Y.C."/>
            <person name="Liu J.Z."/>
            <person name="Shao H.Z."/>
            <person name="Wang X."/>
            <person name="Wang C.C."/>
            <person name="Yang T.C."/>
            <person name="Huo Q.B."/>
            <person name="Li W."/>
            <person name="Chen H.Y."/>
            <person name="Chen S.E."/>
            <person name="Zhou L.G."/>
            <person name="Ni X.B."/>
            <person name="Tian J.H."/>
            <person name="Sheng Y."/>
            <person name="Liu T."/>
            <person name="Pan Y.S."/>
            <person name="Xia L.Y."/>
            <person name="Li J."/>
            <person name="Zhao F."/>
            <person name="Cao W.C."/>
        </authorList>
    </citation>
    <scope>NUCLEOTIDE SEQUENCE [LARGE SCALE GENOMIC DNA]</scope>
    <source>
        <strain evidence="1">Iper-2018</strain>
    </source>
</reference>
<accession>A0AC60R0H1</accession>
<dbReference type="EMBL" id="JABSTQ010000370">
    <property type="protein sequence ID" value="KAG0445434.1"/>
    <property type="molecule type" value="Genomic_DNA"/>
</dbReference>
<name>A0AC60R0H1_IXOPE</name>
<organism evidence="1 2">
    <name type="scientific">Ixodes persulcatus</name>
    <name type="common">Taiga tick</name>
    <dbReference type="NCBI Taxonomy" id="34615"/>
    <lineage>
        <taxon>Eukaryota</taxon>
        <taxon>Metazoa</taxon>
        <taxon>Ecdysozoa</taxon>
        <taxon>Arthropoda</taxon>
        <taxon>Chelicerata</taxon>
        <taxon>Arachnida</taxon>
        <taxon>Acari</taxon>
        <taxon>Parasitiformes</taxon>
        <taxon>Ixodida</taxon>
        <taxon>Ixodoidea</taxon>
        <taxon>Ixodidae</taxon>
        <taxon>Ixodinae</taxon>
        <taxon>Ixodes</taxon>
    </lineage>
</organism>
<dbReference type="Proteomes" id="UP000805193">
    <property type="component" value="Unassembled WGS sequence"/>
</dbReference>
<evidence type="ECO:0000313" key="1">
    <source>
        <dbReference type="EMBL" id="KAG0445434.1"/>
    </source>
</evidence>
<evidence type="ECO:0000313" key="2">
    <source>
        <dbReference type="Proteomes" id="UP000805193"/>
    </source>
</evidence>
<gene>
    <name evidence="1" type="ORF">HPB47_015158</name>
</gene>
<sequence>MADEARNHEDILHLLQVESVVKRVPSSLTNVRRIVQYARNPEDDGTIENPLAAAPFEAWCMWAFLLVTILALFGLLAFYLRSTASSAAKGSLLVARPSDEVVAVDLDFSEANSKTYFMQNVMKTLTTIEE</sequence>
<keyword evidence="2" id="KW-1185">Reference proteome</keyword>
<protein>
    <submittedName>
        <fullName evidence="1">Uncharacterized protein</fullName>
    </submittedName>
</protein>
<proteinExistence type="predicted"/>
<comment type="caution">
    <text evidence="1">The sequence shown here is derived from an EMBL/GenBank/DDBJ whole genome shotgun (WGS) entry which is preliminary data.</text>
</comment>